<name>A0ABD0KLK0_9CAEN</name>
<dbReference type="AlphaFoldDB" id="A0ABD0KLK0"/>
<sequence>MIEVCFDKVGILSHTATNSSHRQLTPACSHLKEGSFASENKFRESYGQATYIDTLSLRSCAAVVRLDSITIMFHTHTGNSKGRQRPCVEAETKRISGRPAEPKRTTTCLQRIRKHGTFVAPFLSR</sequence>
<proteinExistence type="predicted"/>
<comment type="caution">
    <text evidence="1">The sequence shown here is derived from an EMBL/GenBank/DDBJ whole genome shotgun (WGS) entry which is preliminary data.</text>
</comment>
<evidence type="ECO:0000313" key="1">
    <source>
        <dbReference type="EMBL" id="KAK7487857.1"/>
    </source>
</evidence>
<dbReference type="EMBL" id="JACVVK020000158">
    <property type="protein sequence ID" value="KAK7487857.1"/>
    <property type="molecule type" value="Genomic_DNA"/>
</dbReference>
<organism evidence="1 2">
    <name type="scientific">Batillaria attramentaria</name>
    <dbReference type="NCBI Taxonomy" id="370345"/>
    <lineage>
        <taxon>Eukaryota</taxon>
        <taxon>Metazoa</taxon>
        <taxon>Spiralia</taxon>
        <taxon>Lophotrochozoa</taxon>
        <taxon>Mollusca</taxon>
        <taxon>Gastropoda</taxon>
        <taxon>Caenogastropoda</taxon>
        <taxon>Sorbeoconcha</taxon>
        <taxon>Cerithioidea</taxon>
        <taxon>Batillariidae</taxon>
        <taxon>Batillaria</taxon>
    </lineage>
</organism>
<accession>A0ABD0KLK0</accession>
<reference evidence="1 2" key="1">
    <citation type="journal article" date="2023" name="Sci. Data">
        <title>Genome assembly of the Korean intertidal mud-creeper Batillaria attramentaria.</title>
        <authorList>
            <person name="Patra A.K."/>
            <person name="Ho P.T."/>
            <person name="Jun S."/>
            <person name="Lee S.J."/>
            <person name="Kim Y."/>
            <person name="Won Y.J."/>
        </authorList>
    </citation>
    <scope>NUCLEOTIDE SEQUENCE [LARGE SCALE GENOMIC DNA]</scope>
    <source>
        <strain evidence="1">Wonlab-2016</strain>
    </source>
</reference>
<gene>
    <name evidence="1" type="ORF">BaRGS_00020904</name>
</gene>
<protein>
    <submittedName>
        <fullName evidence="1">Uncharacterized protein</fullName>
    </submittedName>
</protein>
<dbReference type="Proteomes" id="UP001519460">
    <property type="component" value="Unassembled WGS sequence"/>
</dbReference>
<keyword evidence="2" id="KW-1185">Reference proteome</keyword>
<evidence type="ECO:0000313" key="2">
    <source>
        <dbReference type="Proteomes" id="UP001519460"/>
    </source>
</evidence>